<dbReference type="InterPro" id="IPR000182">
    <property type="entry name" value="GNAT_dom"/>
</dbReference>
<dbReference type="STRING" id="391936.S7S_05800"/>
<dbReference type="InterPro" id="IPR052564">
    <property type="entry name" value="N-acetyltrans/Recomb-assoc"/>
</dbReference>
<protein>
    <recommendedName>
        <fullName evidence="2">N-acetyltransferase domain-containing protein</fullName>
    </recommendedName>
</protein>
<evidence type="ECO:0000313" key="3">
    <source>
        <dbReference type="EMBL" id="AJD47578.1"/>
    </source>
</evidence>
<accession>A0A0B4XLZ9</accession>
<dbReference type="GO" id="GO:0016747">
    <property type="term" value="F:acyltransferase activity, transferring groups other than amino-acyl groups"/>
    <property type="evidence" value="ECO:0007669"/>
    <property type="project" value="InterPro"/>
</dbReference>
<dbReference type="PANTHER" id="PTHR43451">
    <property type="entry name" value="ACETYLTRANSFERASE (GNAT) FAMILY PROTEIN"/>
    <property type="match status" value="1"/>
</dbReference>
<dbReference type="AlphaFoldDB" id="A0A0B4XLZ9"/>
<dbReference type="SUPFAM" id="SSF55729">
    <property type="entry name" value="Acyl-CoA N-acyltransferases (Nat)"/>
    <property type="match status" value="1"/>
</dbReference>
<dbReference type="Pfam" id="PF13673">
    <property type="entry name" value="Acetyltransf_10"/>
    <property type="match status" value="1"/>
</dbReference>
<sequence>MFDWLRRRRTGPGLETPPDTDDSLPVMDGGPFFIRPMEAADAELLPRIFRAAIHGQGAAFYSPAQRKAWASAADDAAAFVAGLEQGVTIVADLDGRAGGFAQLHPENTLHMMYVAPGLAGYGVATLLCQYLEDEARILGQDVLHTHASLAAKRFFEQMGFKMEAEETVTRAGVTIPRFSMTKILRRT</sequence>
<dbReference type="Proteomes" id="UP000006764">
    <property type="component" value="Chromosome"/>
</dbReference>
<feature type="region of interest" description="Disordered" evidence="1">
    <location>
        <begin position="1"/>
        <end position="25"/>
    </location>
</feature>
<dbReference type="PROSITE" id="PS51186">
    <property type="entry name" value="GNAT"/>
    <property type="match status" value="1"/>
</dbReference>
<keyword evidence="4" id="KW-1185">Reference proteome</keyword>
<dbReference type="Gene3D" id="3.40.630.30">
    <property type="match status" value="1"/>
</dbReference>
<gene>
    <name evidence="3" type="ORF">S7S_05800</name>
</gene>
<dbReference type="EMBL" id="CP004387">
    <property type="protein sequence ID" value="AJD47578.1"/>
    <property type="molecule type" value="Genomic_DNA"/>
</dbReference>
<organism evidence="3 4">
    <name type="scientific">Isoalcanivorax pacificus W11-5</name>
    <dbReference type="NCBI Taxonomy" id="391936"/>
    <lineage>
        <taxon>Bacteria</taxon>
        <taxon>Pseudomonadati</taxon>
        <taxon>Pseudomonadota</taxon>
        <taxon>Gammaproteobacteria</taxon>
        <taxon>Oceanospirillales</taxon>
        <taxon>Alcanivoracaceae</taxon>
        <taxon>Isoalcanivorax</taxon>
    </lineage>
</organism>
<dbReference type="InterPro" id="IPR016181">
    <property type="entry name" value="Acyl_CoA_acyltransferase"/>
</dbReference>
<dbReference type="PANTHER" id="PTHR43451:SF1">
    <property type="entry name" value="ACETYLTRANSFERASE"/>
    <property type="match status" value="1"/>
</dbReference>
<feature type="compositionally biased region" description="Basic residues" evidence="1">
    <location>
        <begin position="1"/>
        <end position="10"/>
    </location>
</feature>
<evidence type="ECO:0000313" key="4">
    <source>
        <dbReference type="Proteomes" id="UP000006764"/>
    </source>
</evidence>
<dbReference type="RefSeq" id="WP_008737896.1">
    <property type="nucleotide sequence ID" value="NZ_CP004387.1"/>
</dbReference>
<reference evidence="3 4" key="1">
    <citation type="journal article" date="2012" name="J. Bacteriol.">
        <title>Genome sequence of an alkane-degrading bacterium, Alcanivorax pacificus type strain W11-5, isolated from deep sea sediment.</title>
        <authorList>
            <person name="Lai Q."/>
            <person name="Shao Z."/>
        </authorList>
    </citation>
    <scope>NUCLEOTIDE SEQUENCE [LARGE SCALE GENOMIC DNA]</scope>
    <source>
        <strain evidence="3 4">W11-5</strain>
    </source>
</reference>
<proteinExistence type="predicted"/>
<dbReference type="KEGG" id="apac:S7S_05800"/>
<dbReference type="HOGENOM" id="CLU_087351_0_3_6"/>
<evidence type="ECO:0000259" key="2">
    <source>
        <dbReference type="PROSITE" id="PS51186"/>
    </source>
</evidence>
<feature type="domain" description="N-acetyltransferase" evidence="2">
    <location>
        <begin position="32"/>
        <end position="185"/>
    </location>
</feature>
<name>A0A0B4XLZ9_9GAMM</name>
<dbReference type="CDD" id="cd04301">
    <property type="entry name" value="NAT_SF"/>
    <property type="match status" value="1"/>
</dbReference>
<evidence type="ECO:0000256" key="1">
    <source>
        <dbReference type="SAM" id="MobiDB-lite"/>
    </source>
</evidence>
<dbReference type="OrthoDB" id="5355033at2"/>